<name>A0A8U0HUL2_9EURY</name>
<evidence type="ECO:0000256" key="1">
    <source>
        <dbReference type="SAM" id="Phobius"/>
    </source>
</evidence>
<dbReference type="KEGG" id="halx:M0R89_00775"/>
<dbReference type="AlphaFoldDB" id="A0A8U0HUL2"/>
<keyword evidence="1" id="KW-0812">Transmembrane</keyword>
<reference evidence="2 3" key="1">
    <citation type="submission" date="2022-04" db="EMBL/GenBank/DDBJ databases">
        <title>Diverse halophilic archaea isolated from saline environments.</title>
        <authorList>
            <person name="Cui H.-L."/>
        </authorList>
    </citation>
    <scope>NUCLEOTIDE SEQUENCE [LARGE SCALE GENOMIC DNA]</scope>
    <source>
        <strain evidence="2 3">XZYJT49</strain>
    </source>
</reference>
<evidence type="ECO:0000313" key="3">
    <source>
        <dbReference type="Proteomes" id="UP000830729"/>
    </source>
</evidence>
<dbReference type="GeneID" id="72183688"/>
<dbReference type="Proteomes" id="UP000830729">
    <property type="component" value="Chromosome"/>
</dbReference>
<keyword evidence="3" id="KW-1185">Reference proteome</keyword>
<organism evidence="2 3">
    <name type="scientific">Halorussus limi</name>
    <dbReference type="NCBI Taxonomy" id="2938695"/>
    <lineage>
        <taxon>Archaea</taxon>
        <taxon>Methanobacteriati</taxon>
        <taxon>Methanobacteriota</taxon>
        <taxon>Stenosarchaea group</taxon>
        <taxon>Halobacteria</taxon>
        <taxon>Halobacteriales</taxon>
        <taxon>Haladaptataceae</taxon>
        <taxon>Halorussus</taxon>
    </lineage>
</organism>
<dbReference type="EMBL" id="CP096659">
    <property type="protein sequence ID" value="UPV74618.1"/>
    <property type="molecule type" value="Genomic_DNA"/>
</dbReference>
<protein>
    <submittedName>
        <fullName evidence="2">Uncharacterized protein</fullName>
    </submittedName>
</protein>
<keyword evidence="1" id="KW-0472">Membrane</keyword>
<dbReference type="RefSeq" id="WP_248650663.1">
    <property type="nucleotide sequence ID" value="NZ_CP096659.1"/>
</dbReference>
<dbReference type="InterPro" id="IPR058293">
    <property type="entry name" value="DUF7987"/>
</dbReference>
<gene>
    <name evidence="2" type="ORF">M0R89_00775</name>
</gene>
<feature type="transmembrane region" description="Helical" evidence="1">
    <location>
        <begin position="32"/>
        <end position="51"/>
    </location>
</feature>
<proteinExistence type="predicted"/>
<dbReference type="Pfam" id="PF25949">
    <property type="entry name" value="DUF7987"/>
    <property type="match status" value="1"/>
</dbReference>
<keyword evidence="1" id="KW-1133">Transmembrane helix</keyword>
<evidence type="ECO:0000313" key="2">
    <source>
        <dbReference type="EMBL" id="UPV74618.1"/>
    </source>
</evidence>
<sequence>MVSRENRIILACIAVAVPLGLAVASVEGLPDWVPYLVVTVVGVFLPGYLTGRYRADGT</sequence>
<accession>A0A8U0HUL2</accession>